<sequence length="54" mass="6126">VLFFEKTVYGTYFKTTEYKGRLKTKQYSGLNLNQYSVASPCRTICTVCGFVALS</sequence>
<protein>
    <submittedName>
        <fullName evidence="1">Uncharacterized protein</fullName>
    </submittedName>
</protein>
<evidence type="ECO:0000313" key="1">
    <source>
        <dbReference type="EMBL" id="CRZ00302.1"/>
    </source>
</evidence>
<reference evidence="1 2" key="1">
    <citation type="submission" date="2014-11" db="EMBL/GenBank/DDBJ databases">
        <authorList>
            <person name="Diene M.Seydina."/>
        </authorList>
    </citation>
    <scope>NUCLEOTIDE SEQUENCE [LARGE SCALE GENOMIC DNA]</scope>
    <source>
        <strain evidence="1 2">Neisseria meningitidis CHUV</strain>
    </source>
</reference>
<name>A0A0H5QE89_NEIMI</name>
<dbReference type="AlphaFoldDB" id="A0A0H5QE89"/>
<dbReference type="Proteomes" id="UP000182715">
    <property type="component" value="Unassembled WGS sequence"/>
</dbReference>
<evidence type="ECO:0000313" key="2">
    <source>
        <dbReference type="Proteomes" id="UP000182715"/>
    </source>
</evidence>
<dbReference type="EMBL" id="CVTF01000126">
    <property type="protein sequence ID" value="CRZ00302.1"/>
    <property type="molecule type" value="Genomic_DNA"/>
</dbReference>
<organism evidence="1 2">
    <name type="scientific">Neisseria meningitidis serogroup B</name>
    <dbReference type="NCBI Taxonomy" id="491"/>
    <lineage>
        <taxon>Bacteria</taxon>
        <taxon>Pseudomonadati</taxon>
        <taxon>Pseudomonadota</taxon>
        <taxon>Betaproteobacteria</taxon>
        <taxon>Neisseriales</taxon>
        <taxon>Neisseriaceae</taxon>
        <taxon>Neisseria</taxon>
    </lineage>
</organism>
<feature type="non-terminal residue" evidence="1">
    <location>
        <position position="1"/>
    </location>
</feature>
<accession>A0A0H5QE89</accession>
<proteinExistence type="predicted"/>